<evidence type="ECO:0000256" key="1">
    <source>
        <dbReference type="SAM" id="SignalP"/>
    </source>
</evidence>
<name>A0ABV8DEF0_9BURK</name>
<organism evidence="3 4">
    <name type="scientific">Acidovorax facilis</name>
    <dbReference type="NCBI Taxonomy" id="12917"/>
    <lineage>
        <taxon>Bacteria</taxon>
        <taxon>Pseudomonadati</taxon>
        <taxon>Pseudomonadota</taxon>
        <taxon>Betaproteobacteria</taxon>
        <taxon>Burkholderiales</taxon>
        <taxon>Comamonadaceae</taxon>
        <taxon>Acidovorax</taxon>
    </lineage>
</organism>
<evidence type="ECO:0000313" key="4">
    <source>
        <dbReference type="Proteomes" id="UP001595693"/>
    </source>
</evidence>
<gene>
    <name evidence="3" type="ORF">ACFOW3_19215</name>
</gene>
<evidence type="ECO:0000259" key="2">
    <source>
        <dbReference type="Pfam" id="PF12680"/>
    </source>
</evidence>
<accession>A0ABV8DEF0</accession>
<dbReference type="Pfam" id="PF12680">
    <property type="entry name" value="SnoaL_2"/>
    <property type="match status" value="1"/>
</dbReference>
<dbReference type="Proteomes" id="UP001595693">
    <property type="component" value="Unassembled WGS sequence"/>
</dbReference>
<proteinExistence type="predicted"/>
<comment type="caution">
    <text evidence="3">The sequence shown here is derived from an EMBL/GenBank/DDBJ whole genome shotgun (WGS) entry which is preliminary data.</text>
</comment>
<feature type="chain" id="PRO_5045652506" evidence="1">
    <location>
        <begin position="23"/>
        <end position="166"/>
    </location>
</feature>
<evidence type="ECO:0000313" key="3">
    <source>
        <dbReference type="EMBL" id="MFC3936755.1"/>
    </source>
</evidence>
<reference evidence="4" key="1">
    <citation type="journal article" date="2019" name="Int. J. Syst. Evol. Microbiol.">
        <title>The Global Catalogue of Microorganisms (GCM) 10K type strain sequencing project: providing services to taxonomists for standard genome sequencing and annotation.</title>
        <authorList>
            <consortium name="The Broad Institute Genomics Platform"/>
            <consortium name="The Broad Institute Genome Sequencing Center for Infectious Disease"/>
            <person name="Wu L."/>
            <person name="Ma J."/>
        </authorList>
    </citation>
    <scope>NUCLEOTIDE SEQUENCE [LARGE SCALE GENOMIC DNA]</scope>
    <source>
        <strain evidence="4">CCUG 2113</strain>
    </source>
</reference>
<dbReference type="EMBL" id="JBHSAJ010000057">
    <property type="protein sequence ID" value="MFC3936755.1"/>
    <property type="molecule type" value="Genomic_DNA"/>
</dbReference>
<keyword evidence="4" id="KW-1185">Reference proteome</keyword>
<dbReference type="RefSeq" id="WP_055401981.1">
    <property type="nucleotide sequence ID" value="NZ_JAMXAX010000058.1"/>
</dbReference>
<dbReference type="SUPFAM" id="SSF54427">
    <property type="entry name" value="NTF2-like"/>
    <property type="match status" value="1"/>
</dbReference>
<dbReference type="InterPro" id="IPR037401">
    <property type="entry name" value="SnoaL-like"/>
</dbReference>
<feature type="domain" description="SnoaL-like" evidence="2">
    <location>
        <begin position="33"/>
        <end position="133"/>
    </location>
</feature>
<sequence>MTTTHTMCVAAGLLLACVSAQAQPRPQPAEVLDRYIAAVHAGDMAAVRALIAPEVERSDFPGCTPAMDNPTCLAHYIDATVVRPQARLSVLSTEVDGDRVSALLEVRSELYRRAGVERIVGRDVLRVTDGRIQSFRFVPDFSDAPTAVFFGTLGIGPRAARPSVKP</sequence>
<feature type="signal peptide" evidence="1">
    <location>
        <begin position="1"/>
        <end position="22"/>
    </location>
</feature>
<protein>
    <submittedName>
        <fullName evidence="3">Nuclear transport factor 2 family protein</fullName>
    </submittedName>
</protein>
<dbReference type="InterPro" id="IPR032710">
    <property type="entry name" value="NTF2-like_dom_sf"/>
</dbReference>
<dbReference type="Gene3D" id="3.10.450.50">
    <property type="match status" value="1"/>
</dbReference>
<keyword evidence="1" id="KW-0732">Signal</keyword>